<dbReference type="InterPro" id="IPR022393">
    <property type="entry name" value="Conjugative_transposon_TraJ"/>
</dbReference>
<dbReference type="EMBL" id="QNUL01000051">
    <property type="protein sequence ID" value="REA55062.1"/>
    <property type="molecule type" value="Genomic_DNA"/>
</dbReference>
<feature type="transmembrane region" description="Helical" evidence="1">
    <location>
        <begin position="91"/>
        <end position="112"/>
    </location>
</feature>
<gene>
    <name evidence="3" type="primary">traJ</name>
    <name evidence="3" type="ORF">DSL64_28605</name>
</gene>
<evidence type="ECO:0000259" key="2">
    <source>
        <dbReference type="Pfam" id="PF07863"/>
    </source>
</evidence>
<protein>
    <submittedName>
        <fullName evidence="3">Conjugative transposon protein TraJ</fullName>
    </submittedName>
</protein>
<dbReference type="InterPro" id="IPR012424">
    <property type="entry name" value="Conjugative_transposon_TraJ_C"/>
</dbReference>
<proteinExistence type="predicted"/>
<dbReference type="AlphaFoldDB" id="A0A3D8Y2A9"/>
<dbReference type="OrthoDB" id="1147144at2"/>
<reference evidence="3 4" key="1">
    <citation type="submission" date="2018-07" db="EMBL/GenBank/DDBJ databases">
        <title>Dyadobacter roseus sp. nov., isolated from rose rhizosphere soil.</title>
        <authorList>
            <person name="Chen L."/>
        </authorList>
    </citation>
    <scope>NUCLEOTIDE SEQUENCE [LARGE SCALE GENOMIC DNA]</scope>
    <source>
        <strain evidence="3 4">RS19</strain>
    </source>
</reference>
<dbReference type="NCBIfam" id="TIGR03782">
    <property type="entry name" value="Bac_Flav_CT_J"/>
    <property type="match status" value="1"/>
</dbReference>
<evidence type="ECO:0000256" key="1">
    <source>
        <dbReference type="SAM" id="Phobius"/>
    </source>
</evidence>
<feature type="transmembrane region" description="Helical" evidence="1">
    <location>
        <begin position="49"/>
        <end position="70"/>
    </location>
</feature>
<dbReference type="RefSeq" id="WP_115834398.1">
    <property type="nucleotide sequence ID" value="NZ_QNUL01000051.1"/>
</dbReference>
<keyword evidence="1" id="KW-0812">Transmembrane</keyword>
<comment type="caution">
    <text evidence="3">The sequence shown here is derived from an EMBL/GenBank/DDBJ whole genome shotgun (WGS) entry which is preliminary data.</text>
</comment>
<accession>A0A3D8Y2A9</accession>
<evidence type="ECO:0000313" key="4">
    <source>
        <dbReference type="Proteomes" id="UP000256373"/>
    </source>
</evidence>
<feature type="domain" description="Conjugative transposon TraJ C-terminal" evidence="2">
    <location>
        <begin position="31"/>
        <end position="358"/>
    </location>
</feature>
<keyword evidence="1" id="KW-0472">Membrane</keyword>
<name>A0A3D8Y2A9_9BACT</name>
<organism evidence="3 4">
    <name type="scientific">Dyadobacter luteus</name>
    <dbReference type="NCBI Taxonomy" id="2259619"/>
    <lineage>
        <taxon>Bacteria</taxon>
        <taxon>Pseudomonadati</taxon>
        <taxon>Bacteroidota</taxon>
        <taxon>Cytophagia</taxon>
        <taxon>Cytophagales</taxon>
        <taxon>Spirosomataceae</taxon>
        <taxon>Dyadobacter</taxon>
    </lineage>
</organism>
<sequence>MKSLKITMIALLIVLLSVNPYDLFAQGYTEQIRGLNGVLDNVYNQMMPLCARLIGVGRGIAAFAAIFYISHRVWRHISNAEAVDFYPLLRPFAIGFAILVFPSVIALINGILAPTVRGTSSMVQDSDKAIALLLQQRQQAVKSSEFWQMYVGDDLSGNREKWLKYTYGQDYSEGFTEGISNDIKFYMAKQSYNFRNSIKAAVSEVLLLIFQSAALCINTMRTFQLIVLAIVGPIAFGISVFDGFQQTLTSWIARYINIYLWLPVANIFGAIIGTVQQKMIDIDIRQIGQSGDTFFSSHDAAYIVFLIIGIVGYFSVPSVAAYIIQAGGQNALLHKTTSLLGSSTRMVASAAFPAASGFGRLPSAQNNQKS</sequence>
<keyword evidence="4" id="KW-1185">Reference proteome</keyword>
<feature type="transmembrane region" description="Helical" evidence="1">
    <location>
        <begin position="225"/>
        <end position="244"/>
    </location>
</feature>
<dbReference type="Proteomes" id="UP000256373">
    <property type="component" value="Unassembled WGS sequence"/>
</dbReference>
<keyword evidence="1" id="KW-1133">Transmembrane helix</keyword>
<feature type="transmembrane region" description="Helical" evidence="1">
    <location>
        <begin position="256"/>
        <end position="275"/>
    </location>
</feature>
<evidence type="ECO:0000313" key="3">
    <source>
        <dbReference type="EMBL" id="REA55062.1"/>
    </source>
</evidence>
<feature type="transmembrane region" description="Helical" evidence="1">
    <location>
        <begin position="300"/>
        <end position="324"/>
    </location>
</feature>
<dbReference type="Pfam" id="PF07863">
    <property type="entry name" value="CtnDOT_TraJ"/>
    <property type="match status" value="1"/>
</dbReference>